<evidence type="ECO:0000313" key="3">
    <source>
        <dbReference type="Proteomes" id="UP000218765"/>
    </source>
</evidence>
<protein>
    <recommendedName>
        <fullName evidence="1">Alginate export domain-containing protein</fullName>
    </recommendedName>
</protein>
<gene>
    <name evidence="2" type="ORF">FOKN1_0939</name>
</gene>
<dbReference type="InterPro" id="IPR023614">
    <property type="entry name" value="Porin_dom_sf"/>
</dbReference>
<dbReference type="AlphaFoldDB" id="A0A1Z4VNY8"/>
<proteinExistence type="predicted"/>
<evidence type="ECO:0000313" key="2">
    <source>
        <dbReference type="EMBL" id="BAZ93339.1"/>
    </source>
</evidence>
<dbReference type="Gene3D" id="2.40.160.10">
    <property type="entry name" value="Porin"/>
    <property type="match status" value="1"/>
</dbReference>
<sequence length="406" mass="43260">MQTSISGNSGSGFIVASLVTAACAAGPATAETFTEALAGGKVKADLRLRYESVDQDNALDSADGLTLRTRLGYNTGGYKGFDAYVEMENSSALIEDFNSGPGGNGKAGYSVIGDPDGTEVNQAYLGYSGLLPETTAKFGRQRIILDNARFVGNVGWRQREQTYDALRLTSQALPGLTFNYAYIDNVQNIFGADVDMNNHIVNLGYTGFESVTLGAYGYFLAYNGGAAARAASSQTLGAYVDGGYDLDGFRLLYRAEYAEQSDYEDGSSNIDAEYMHFILGATVGGITGKIGHEVLGGDSFSGFETPLATKHAFNGWADVFLNTPAAGLEDTYIQVGGKLMGTKLLAVYHDYQAEQGGGGDYGTELNLLAAKSFGKHYSAGIKYADYDADGFGVDTEKFWVWGQVSF</sequence>
<dbReference type="KEGG" id="ttc:FOKN1_0939"/>
<keyword evidence="3" id="KW-1185">Reference proteome</keyword>
<feature type="domain" description="Alginate export" evidence="1">
    <location>
        <begin position="45"/>
        <end position="171"/>
    </location>
</feature>
<dbReference type="Pfam" id="PF13372">
    <property type="entry name" value="Alginate_exp"/>
    <property type="match status" value="1"/>
</dbReference>
<dbReference type="OrthoDB" id="9767539at2"/>
<name>A0A1Z4VNY8_9GAMM</name>
<accession>A0A1Z4VNY8</accession>
<dbReference type="EMBL" id="AP018052">
    <property type="protein sequence ID" value="BAZ93339.1"/>
    <property type="molecule type" value="Genomic_DNA"/>
</dbReference>
<dbReference type="RefSeq" id="WP_096365213.1">
    <property type="nucleotide sequence ID" value="NZ_AP018052.1"/>
</dbReference>
<reference evidence="2 3" key="1">
    <citation type="submission" date="2017-05" db="EMBL/GenBank/DDBJ databases">
        <title>Thiocyanate degradation by Thiohalobacter thiocyanaticus FOKN1.</title>
        <authorList>
            <person name="Oshiki M."/>
            <person name="Fukushima T."/>
            <person name="Kawano S."/>
            <person name="Nakagawa J."/>
        </authorList>
    </citation>
    <scope>NUCLEOTIDE SEQUENCE [LARGE SCALE GENOMIC DNA]</scope>
    <source>
        <strain evidence="2 3">FOKN1</strain>
    </source>
</reference>
<evidence type="ECO:0000259" key="1">
    <source>
        <dbReference type="Pfam" id="PF13372"/>
    </source>
</evidence>
<organism evidence="2 3">
    <name type="scientific">Thiohalobacter thiocyanaticus</name>
    <dbReference type="NCBI Taxonomy" id="585455"/>
    <lineage>
        <taxon>Bacteria</taxon>
        <taxon>Pseudomonadati</taxon>
        <taxon>Pseudomonadota</taxon>
        <taxon>Gammaproteobacteria</taxon>
        <taxon>Thiohalobacterales</taxon>
        <taxon>Thiohalobacteraceae</taxon>
        <taxon>Thiohalobacter</taxon>
    </lineage>
</organism>
<dbReference type="Proteomes" id="UP000218765">
    <property type="component" value="Chromosome"/>
</dbReference>
<dbReference type="InterPro" id="IPR025388">
    <property type="entry name" value="Alginate_export_dom"/>
</dbReference>